<keyword evidence="10" id="KW-1185">Reference proteome</keyword>
<feature type="transmembrane region" description="Helical" evidence="6">
    <location>
        <begin position="610"/>
        <end position="630"/>
    </location>
</feature>
<dbReference type="AlphaFoldDB" id="A0A6J8EKI5"/>
<feature type="domain" description="Fibronectin type-III" evidence="8">
    <location>
        <begin position="499"/>
        <end position="596"/>
    </location>
</feature>
<dbReference type="Pfam" id="PF07686">
    <property type="entry name" value="V-set"/>
    <property type="match status" value="1"/>
</dbReference>
<accession>A0A6J8EKI5</accession>
<evidence type="ECO:0000256" key="5">
    <source>
        <dbReference type="ARBA" id="ARBA00023319"/>
    </source>
</evidence>
<dbReference type="SMART" id="SM00408">
    <property type="entry name" value="IGc2"/>
    <property type="match status" value="3"/>
</dbReference>
<dbReference type="InterPro" id="IPR013106">
    <property type="entry name" value="Ig_V-set"/>
</dbReference>
<dbReference type="InterPro" id="IPR036116">
    <property type="entry name" value="FN3_sf"/>
</dbReference>
<dbReference type="SMART" id="SM00409">
    <property type="entry name" value="IG"/>
    <property type="match status" value="4"/>
</dbReference>
<feature type="domain" description="Ig-like" evidence="7">
    <location>
        <begin position="122"/>
        <end position="200"/>
    </location>
</feature>
<dbReference type="GO" id="GO:0005911">
    <property type="term" value="C:cell-cell junction"/>
    <property type="evidence" value="ECO:0007669"/>
    <property type="project" value="TreeGrafter"/>
</dbReference>
<dbReference type="GO" id="GO:0050839">
    <property type="term" value="F:cell adhesion molecule binding"/>
    <property type="evidence" value="ECO:0007669"/>
    <property type="project" value="TreeGrafter"/>
</dbReference>
<proteinExistence type="predicted"/>
<evidence type="ECO:0000313" key="9">
    <source>
        <dbReference type="EMBL" id="CAC5420413.1"/>
    </source>
</evidence>
<dbReference type="SMART" id="SM00060">
    <property type="entry name" value="FN3"/>
    <property type="match status" value="1"/>
</dbReference>
<evidence type="ECO:0000259" key="7">
    <source>
        <dbReference type="PROSITE" id="PS50835"/>
    </source>
</evidence>
<dbReference type="PROSITE" id="PS50835">
    <property type="entry name" value="IG_LIKE"/>
    <property type="match status" value="4"/>
</dbReference>
<evidence type="ECO:0000313" key="10">
    <source>
        <dbReference type="Proteomes" id="UP000507470"/>
    </source>
</evidence>
<dbReference type="InterPro" id="IPR003598">
    <property type="entry name" value="Ig_sub2"/>
</dbReference>
<evidence type="ECO:0000259" key="8">
    <source>
        <dbReference type="PROSITE" id="PS50853"/>
    </source>
</evidence>
<organism evidence="9 10">
    <name type="scientific">Mytilus coruscus</name>
    <name type="common">Sea mussel</name>
    <dbReference type="NCBI Taxonomy" id="42192"/>
    <lineage>
        <taxon>Eukaryota</taxon>
        <taxon>Metazoa</taxon>
        <taxon>Spiralia</taxon>
        <taxon>Lophotrochozoa</taxon>
        <taxon>Mollusca</taxon>
        <taxon>Bivalvia</taxon>
        <taxon>Autobranchia</taxon>
        <taxon>Pteriomorphia</taxon>
        <taxon>Mytilida</taxon>
        <taxon>Mytiloidea</taxon>
        <taxon>Mytilidae</taxon>
        <taxon>Mytilinae</taxon>
        <taxon>Mytilus</taxon>
    </lineage>
</organism>
<evidence type="ECO:0000256" key="6">
    <source>
        <dbReference type="SAM" id="Phobius"/>
    </source>
</evidence>
<keyword evidence="6" id="KW-1133">Transmembrane helix</keyword>
<keyword evidence="5" id="KW-0393">Immunoglobulin domain</keyword>
<dbReference type="PANTHER" id="PTHR11640:SF31">
    <property type="entry name" value="IRREGULAR CHIASM C-ROUGHEST PROTEIN-RELATED"/>
    <property type="match status" value="1"/>
</dbReference>
<gene>
    <name evidence="9" type="ORF">MCOR_52634</name>
</gene>
<feature type="domain" description="Ig-like" evidence="7">
    <location>
        <begin position="296"/>
        <end position="383"/>
    </location>
</feature>
<dbReference type="SUPFAM" id="SSF49265">
    <property type="entry name" value="Fibronectin type III"/>
    <property type="match status" value="1"/>
</dbReference>
<evidence type="ECO:0000256" key="2">
    <source>
        <dbReference type="ARBA" id="ARBA00023136"/>
    </source>
</evidence>
<feature type="domain" description="Ig-like" evidence="7">
    <location>
        <begin position="207"/>
        <end position="291"/>
    </location>
</feature>
<dbReference type="InterPro" id="IPR007110">
    <property type="entry name" value="Ig-like_dom"/>
</dbReference>
<dbReference type="Proteomes" id="UP000507470">
    <property type="component" value="Unassembled WGS sequence"/>
</dbReference>
<protein>
    <recommendedName>
        <fullName evidence="11">HMCN</fullName>
    </recommendedName>
</protein>
<dbReference type="GO" id="GO:0005886">
    <property type="term" value="C:plasma membrane"/>
    <property type="evidence" value="ECO:0007669"/>
    <property type="project" value="TreeGrafter"/>
</dbReference>
<evidence type="ECO:0008006" key="11">
    <source>
        <dbReference type="Google" id="ProtNLM"/>
    </source>
</evidence>
<dbReference type="PROSITE" id="PS50853">
    <property type="entry name" value="FN3"/>
    <property type="match status" value="1"/>
</dbReference>
<dbReference type="Gene3D" id="2.60.40.10">
    <property type="entry name" value="Immunoglobulins"/>
    <property type="match status" value="5"/>
</dbReference>
<evidence type="ECO:0000256" key="3">
    <source>
        <dbReference type="ARBA" id="ARBA00023157"/>
    </source>
</evidence>
<keyword evidence="6" id="KW-0812">Transmembrane</keyword>
<dbReference type="InterPro" id="IPR036179">
    <property type="entry name" value="Ig-like_dom_sf"/>
</dbReference>
<dbReference type="EMBL" id="CACVKT020009134">
    <property type="protein sequence ID" value="CAC5420413.1"/>
    <property type="molecule type" value="Genomic_DNA"/>
</dbReference>
<comment type="subcellular location">
    <subcellularLocation>
        <location evidence="1">Membrane</location>
        <topology evidence="1">Single-pass type I membrane protein</topology>
    </subcellularLocation>
</comment>
<keyword evidence="2 6" id="KW-0472">Membrane</keyword>
<dbReference type="GO" id="GO:0098609">
    <property type="term" value="P:cell-cell adhesion"/>
    <property type="evidence" value="ECO:0007669"/>
    <property type="project" value="TreeGrafter"/>
</dbReference>
<dbReference type="CDD" id="cd00063">
    <property type="entry name" value="FN3"/>
    <property type="match status" value="1"/>
</dbReference>
<dbReference type="InterPro" id="IPR013783">
    <property type="entry name" value="Ig-like_fold"/>
</dbReference>
<feature type="domain" description="Ig-like" evidence="7">
    <location>
        <begin position="1"/>
        <end position="103"/>
    </location>
</feature>
<evidence type="ECO:0000256" key="4">
    <source>
        <dbReference type="ARBA" id="ARBA00023180"/>
    </source>
</evidence>
<dbReference type="SUPFAM" id="SSF48726">
    <property type="entry name" value="Immunoglobulin"/>
    <property type="match status" value="4"/>
</dbReference>
<evidence type="ECO:0000256" key="1">
    <source>
        <dbReference type="ARBA" id="ARBA00004479"/>
    </source>
</evidence>
<keyword evidence="4" id="KW-0325">Glycoprotein</keyword>
<name>A0A6J8EKI5_MYTCO</name>
<dbReference type="OrthoDB" id="6161220at2759"/>
<dbReference type="InterPro" id="IPR051275">
    <property type="entry name" value="Cell_adhesion_signaling"/>
</dbReference>
<keyword evidence="3" id="KW-1015">Disulfide bond</keyword>
<reference evidence="9 10" key="1">
    <citation type="submission" date="2020-06" db="EMBL/GenBank/DDBJ databases">
        <authorList>
            <person name="Li R."/>
            <person name="Bekaert M."/>
        </authorList>
    </citation>
    <scope>NUCLEOTIDE SEQUENCE [LARGE SCALE GENOMIC DNA]</scope>
    <source>
        <strain evidence="10">wild</strain>
    </source>
</reference>
<dbReference type="PANTHER" id="PTHR11640">
    <property type="entry name" value="NEPHRIN"/>
    <property type="match status" value="1"/>
</dbReference>
<dbReference type="InterPro" id="IPR003599">
    <property type="entry name" value="Ig_sub"/>
</dbReference>
<dbReference type="InterPro" id="IPR003961">
    <property type="entry name" value="FN3_dom"/>
</dbReference>
<sequence>MFLADILNSSTVFVLEGATAILECNMPPGTKSTWDKANSSFGQQSVVPYADGREINTDLPNVHNLAIVGQISEGNYNLQIQHVSSDDEGVYICSHKSNELEINEYLVTLTLKVKPTDIKILPSINGIVHGEEGKSLNLTCTVKSGIPPRETITWYNTSTPINTGGPGMLSVIVFPTRNDHNKQYNCKVTSDSLLLQKNITLDIKYKPFVTINTSNPIVVTENNTLTFSCSSDGNPSVKEMYIENGAQHVLNRCNKSTCAVTVLKTKREEAGCFKCKASNIIGMGEDVVKITVQYPPSVIIKQAQEESVLHCIPDGNPPHYTFHFWEHRSNFGQKIRMLDNNQVLKLQSSDSRYQMNGIYICRVENGVKDISGSTIQVAETNVQLADRPIIVSQNAKRQYGRFGFPINIKVYVYSFPERTGVTVNVLKHGKSHAIKNKYISIENSILTDTIFNTEVQINGYTIKLQGYNLTKHDFTSYEFNITNKIGEAVHLVKLSAADLPEKPKIIKVVADTENLTVYWNSTFNGGKEQQFILEYKTVKTTEWNKSLPINDTSVDCCHHVLQHLEANTNYMIRIVANNALGRSNFTNIHIAKTLAFRPDHITMTSHLSHVSGIIVGIVIVVTVFTIAISLRLNKDEMAVENYIYQSQERTLGCRLQHNEPTNQRSTNQHQTTALLQSENETPYQNNFTANSSHNEASFAVENSIYQSQMSNALDRMQHGDRSCVGTCKYSNQETRLPNRLSNMNDESGKFSARTFNIGHEQDNEALHYVDVVFDPLNPINEAHIHGINDRTIYADIDTGAVGMPLEESEEEEDEDDDDDFMYIDGIIDYTKKS</sequence>